<dbReference type="SUPFAM" id="SSF48452">
    <property type="entry name" value="TPR-like"/>
    <property type="match status" value="1"/>
</dbReference>
<dbReference type="Pfam" id="PF20698">
    <property type="entry name" value="PIN-TPR-GreABC"/>
    <property type="match status" value="1"/>
</dbReference>
<evidence type="ECO:0000259" key="1">
    <source>
        <dbReference type="Pfam" id="PF20698"/>
    </source>
</evidence>
<dbReference type="InterPro" id="IPR009003">
    <property type="entry name" value="Peptidase_S1_PA"/>
</dbReference>
<keyword evidence="2" id="KW-0614">Plasmid</keyword>
<geneLocation type="plasmid" evidence="2 3">
    <name>pRUNSL03</name>
</geneLocation>
<keyword evidence="3" id="KW-1185">Reference proteome</keyword>
<dbReference type="EMBL" id="CP002862">
    <property type="protein sequence ID" value="AEI52161.1"/>
    <property type="molecule type" value="Genomic_DNA"/>
</dbReference>
<dbReference type="Proteomes" id="UP000000493">
    <property type="component" value="Plasmid pRUNSL03"/>
</dbReference>
<dbReference type="RefSeq" id="WP_013921742.1">
    <property type="nucleotide sequence ID" value="NC_015694.1"/>
</dbReference>
<dbReference type="InterPro" id="IPR011990">
    <property type="entry name" value="TPR-like_helical_dom_sf"/>
</dbReference>
<protein>
    <recommendedName>
        <fullName evidence="1">PIN domain-containing protein</fullName>
    </recommendedName>
</protein>
<reference evidence="2 3" key="2">
    <citation type="journal article" date="2012" name="Stand. Genomic Sci.">
        <title>Complete genome sequence of the aquatic bacterium Runella slithyformis type strain (LSU 4(T)).</title>
        <authorList>
            <person name="Copeland A."/>
            <person name="Zhang X."/>
            <person name="Misra M."/>
            <person name="Lapidus A."/>
            <person name="Nolan M."/>
            <person name="Lucas S."/>
            <person name="Deshpande S."/>
            <person name="Cheng J.F."/>
            <person name="Tapia R."/>
            <person name="Goodwin L.A."/>
            <person name="Pitluck S."/>
            <person name="Liolios K."/>
            <person name="Pagani I."/>
            <person name="Ivanova N."/>
            <person name="Mikhailova N."/>
            <person name="Pati A."/>
            <person name="Chen A."/>
            <person name="Palaniappan K."/>
            <person name="Land M."/>
            <person name="Hauser L."/>
            <person name="Pan C."/>
            <person name="Jeffries C.D."/>
            <person name="Detter J.C."/>
            <person name="Brambilla E.M."/>
            <person name="Rohde M."/>
            <person name="Djao O.D."/>
            <person name="Goker M."/>
            <person name="Sikorski J."/>
            <person name="Tindall B.J."/>
            <person name="Woyke T."/>
            <person name="Bristow J."/>
            <person name="Eisen J.A."/>
            <person name="Markowitz V."/>
            <person name="Hugenholtz P."/>
            <person name="Kyrpides N.C."/>
            <person name="Klenk H.P."/>
            <person name="Mavromatis K."/>
        </authorList>
    </citation>
    <scope>NUCLEOTIDE SEQUENCE [LARGE SCALE GENOMIC DNA]</scope>
    <source>
        <strain evidence="3">ATCC 29530 / DSM 19594 / LMG 11500 / NCIMB 11436 / LSU 4</strain>
    </source>
</reference>
<dbReference type="SUPFAM" id="SSF50494">
    <property type="entry name" value="Trypsin-like serine proteases"/>
    <property type="match status" value="1"/>
</dbReference>
<gene>
    <name evidence="2" type="ordered locus">Runsl_5865</name>
</gene>
<dbReference type="Gene3D" id="1.25.40.10">
    <property type="entry name" value="Tetratricopeptide repeat domain"/>
    <property type="match status" value="1"/>
</dbReference>
<sequence>MNNTPLDPIANLSVRIATGKKVLGSGFIVYPEHGDTLYIVTARHCILNVAADEPILVEFYNYDQKQFLSHTAHPDSIYFGAEIDYDIAILFLPKDSISLLLISSRLVSSIPDSQKYFFRGFPNGHQGNKPVKIKVTHSLTSGLSTILDNELDRPEEHYTDADVNVAGFSGSGLVYEFGNQVFLAGVITHYDSKFNQFTAYNISQINELLIQNGYIPLLIENVKTNNNEEITESAFIIQNREALQQAEQLCKHFKTQQANILVESVYQSVEDSNLKGDIRNTLLAKTHYLKALIESDLEAGVDTNALLIQAYRLHQEKKEYRERAASAYYLKKDEPNAYKISANIIKEDPENVRAWVIMARLKPNLQVPDSVKASPIFKIGQVAHLANTGKRVSIERMMPLFSDELNNQPMPIMIDRSNIYYWNYVAQTAMHHCFQKEGRFIHLEKPDQFKNDELLKYACNLFDRICASVFGTDFQENEMFRVARFDYCICQYYLSVEPNEERQIAEEIFRLFVGDQTLTNAPFMRLRTPISELIPDRLCEVLIICLQQQKPQLVIQAIAKISDSDRPEIQMLLGKAYALNNQPDKTVDAYRRYLNLVDETIDQLTAATFLEVIKSLIIAGQPSDVILSWVIGEKTFTHSYVKYLLIAFCQSNDSSKQDVVKQAADKAKPYWDELIPMLKKALAVIYSDIKEWGTTKVLWKELVGNGTEESDILLVYLLTLYEEHIEFTELATWLAYWREHFSPNVGLTSREATIYRKLNNYSKLDEVANYGMNHFPDNSMFWLDRVRALHRLGDTDNLLPLLDQRLLTFKIPPEIRMSLAHVYIIHGKTEMGQEACYQVLKENWSNPKIKMAYFTLSAQYKVFANRPLPEIIQEGMVVLLAVEGKRQILELTFETLLYNPIAQKLIGLHINESIQYEEPFSDHPITYTIIQIFDKYQGQCAIITEEIQQKPHGMPIKSLALPKSEDPEELLSLMSATLGLRETERYFFNSEAKRDFADSKIGFIELAHRVFSGNPLATWEYVTSNYVDGFPIIPLVNVNKQQALPEINQETEFVLDFSSLLTIYHLVEKGRLCSFNKPFIVSQYVIDYIGFELEQAMHNQASGISLNFQGGRYIPYFHPEDLQERQIKFWSSLRDWVGDNCKPDYAWERLGWKWKDGKGDPDLLFSDQKMYISGFWDSLLLANRHNRLLITDDLFVFNKLPNHFVIPITTEWYLRDYHTLEYDFLWVELVRLNMRGLTVDGRQLFQTFYENRLSTLVTNDYLKARQNLALQYNPTILSPLEAIRFLKSVFVENLPIDYKRQQVRELFQVIFANTAPLTEKVLSLLLECINYQFHLLGNYGDLVKEEFYCCLNGSLSREGGLTG</sequence>
<dbReference type="Gene3D" id="2.40.10.120">
    <property type="match status" value="1"/>
</dbReference>
<dbReference type="InterPro" id="IPR048987">
    <property type="entry name" value="PIN-TPR-GreABC"/>
</dbReference>
<dbReference type="Pfam" id="PF13365">
    <property type="entry name" value="Trypsin_2"/>
    <property type="match status" value="1"/>
</dbReference>
<evidence type="ECO:0000313" key="2">
    <source>
        <dbReference type="EMBL" id="AEI52161.1"/>
    </source>
</evidence>
<name>A0A7U3ZRQ9_RUNSL</name>
<accession>A0A7U3ZRQ9</accession>
<feature type="domain" description="PIN" evidence="1">
    <location>
        <begin position="1054"/>
        <end position="1195"/>
    </location>
</feature>
<dbReference type="KEGG" id="rsi:Runsl_5865"/>
<organism evidence="2 3">
    <name type="scientific">Runella slithyformis (strain ATCC 29530 / DSM 19594 / LMG 11500 / NCIMB 11436 / LSU 4)</name>
    <dbReference type="NCBI Taxonomy" id="761193"/>
    <lineage>
        <taxon>Bacteria</taxon>
        <taxon>Pseudomonadati</taxon>
        <taxon>Bacteroidota</taxon>
        <taxon>Cytophagia</taxon>
        <taxon>Cytophagales</taxon>
        <taxon>Spirosomataceae</taxon>
        <taxon>Runella</taxon>
    </lineage>
</organism>
<reference evidence="3" key="1">
    <citation type="submission" date="2011-06" db="EMBL/GenBank/DDBJ databases">
        <title>The complete genome of plasmid 3 of Runella slithyformis DSM 19594.</title>
        <authorList>
            <consortium name="US DOE Joint Genome Institute (JGI-PGF)"/>
            <person name="Lucas S."/>
            <person name="Han J."/>
            <person name="Lapidus A."/>
            <person name="Bruce D."/>
            <person name="Goodwin L."/>
            <person name="Pitluck S."/>
            <person name="Peters L."/>
            <person name="Kyrpides N."/>
            <person name="Mavromatis K."/>
            <person name="Ivanova N."/>
            <person name="Ovchinnikova G."/>
            <person name="Zhang X."/>
            <person name="Misra M."/>
            <person name="Detter J.C."/>
            <person name="Tapia R."/>
            <person name="Han C."/>
            <person name="Land M."/>
            <person name="Hauser L."/>
            <person name="Markowitz V."/>
            <person name="Cheng J.-F."/>
            <person name="Hugenholtz P."/>
            <person name="Woyke T."/>
            <person name="Wu D."/>
            <person name="Tindall B."/>
            <person name="Faehrich R."/>
            <person name="Brambilla E."/>
            <person name="Klenk H.-P."/>
            <person name="Eisen J.A."/>
        </authorList>
    </citation>
    <scope>NUCLEOTIDE SEQUENCE [LARGE SCALE GENOMIC DNA]</scope>
    <source>
        <strain evidence="3">ATCC 29530 / DSM 19594 / LMG 11500 / NCIMB 11436 / LSU 4</strain>
        <plasmid evidence="3">pRUNSL03</plasmid>
    </source>
</reference>
<proteinExistence type="predicted"/>
<evidence type="ECO:0000313" key="3">
    <source>
        <dbReference type="Proteomes" id="UP000000493"/>
    </source>
</evidence>